<accession>A0A7J6KXW9</accession>
<dbReference type="EMBL" id="JABAHT010000448">
    <property type="protein sequence ID" value="KAF4655760.1"/>
    <property type="molecule type" value="Genomic_DNA"/>
</dbReference>
<organism evidence="2 5">
    <name type="scientific">Perkinsus olseni</name>
    <name type="common">Perkinsus atlanticus</name>
    <dbReference type="NCBI Taxonomy" id="32597"/>
    <lineage>
        <taxon>Eukaryota</taxon>
        <taxon>Sar</taxon>
        <taxon>Alveolata</taxon>
        <taxon>Perkinsozoa</taxon>
        <taxon>Perkinsea</taxon>
        <taxon>Perkinsida</taxon>
        <taxon>Perkinsidae</taxon>
        <taxon>Perkinsus</taxon>
    </lineage>
</organism>
<gene>
    <name evidence="2" type="ORF">FOL46_000321</name>
    <name evidence="3" type="ORF">FOZ61_007383</name>
</gene>
<name>A0A7J6KXW9_PEROL</name>
<dbReference type="Pfam" id="PF17921">
    <property type="entry name" value="Integrase_H2C2"/>
    <property type="match status" value="1"/>
</dbReference>
<reference evidence="4 5" key="1">
    <citation type="submission" date="2020-04" db="EMBL/GenBank/DDBJ databases">
        <title>Perkinsus olseni comparative genomics.</title>
        <authorList>
            <person name="Bogema D.R."/>
        </authorList>
    </citation>
    <scope>NUCLEOTIDE SEQUENCE [LARGE SCALE GENOMIC DNA]</scope>
    <source>
        <strain evidence="3">ATCC PRA-179</strain>
        <strain evidence="2">ATCC PRA-31</strain>
    </source>
</reference>
<dbReference type="InterPro" id="IPR041588">
    <property type="entry name" value="Integrase_H2C2"/>
</dbReference>
<sequence length="319" mass="35980">MQLKLLEQILDNIDQRPSYVPTPVSTTIDLSLVSLSEQGNDWSDVDCGYYPWPLFEDEQAEGAGIPLNYLSPRAGPLPVPLPETEEDQLPVLSDQDREQLDSLIQSSVEEEPVFGKVQCFLRDGTVTSPYTYERLRRAASEYVLEEVTGYLYRAVLQRPDGTLIRQRVIGRSMRQLAYKLVADLHIKCTHLGAKQLLEKVKEKYHFRNQPKIVRRCLRLCRACLKANAVRRFNSGAGMHHVEDLLPFQVLGVDVYLPYLKDGTKARRPYSGSLVVTCLGSGFQRVSLLTGPITTKSVCSALALLFDNSLWPCILLILLL</sequence>
<dbReference type="OrthoDB" id="4369127at2759"/>
<evidence type="ECO:0000313" key="3">
    <source>
        <dbReference type="EMBL" id="KAF4655760.1"/>
    </source>
</evidence>
<dbReference type="Gene3D" id="1.10.340.70">
    <property type="match status" value="1"/>
</dbReference>
<evidence type="ECO:0000313" key="5">
    <source>
        <dbReference type="Proteomes" id="UP000572268"/>
    </source>
</evidence>
<evidence type="ECO:0000259" key="1">
    <source>
        <dbReference type="Pfam" id="PF17921"/>
    </source>
</evidence>
<dbReference type="Proteomes" id="UP000570595">
    <property type="component" value="Unassembled WGS sequence"/>
</dbReference>
<evidence type="ECO:0000313" key="2">
    <source>
        <dbReference type="EMBL" id="KAF4651421.1"/>
    </source>
</evidence>
<feature type="domain" description="Integrase zinc-binding" evidence="1">
    <location>
        <begin position="175"/>
        <end position="228"/>
    </location>
</feature>
<dbReference type="AlphaFoldDB" id="A0A7J6KXW9"/>
<dbReference type="Proteomes" id="UP000572268">
    <property type="component" value="Unassembled WGS sequence"/>
</dbReference>
<proteinExistence type="predicted"/>
<protein>
    <recommendedName>
        <fullName evidence="1">Integrase zinc-binding domain-containing protein</fullName>
    </recommendedName>
</protein>
<dbReference type="EMBL" id="JABANN010001058">
    <property type="protein sequence ID" value="KAF4651421.1"/>
    <property type="molecule type" value="Genomic_DNA"/>
</dbReference>
<evidence type="ECO:0000313" key="4">
    <source>
        <dbReference type="Proteomes" id="UP000570595"/>
    </source>
</evidence>
<comment type="caution">
    <text evidence="2">The sequence shown here is derived from an EMBL/GenBank/DDBJ whole genome shotgun (WGS) entry which is preliminary data.</text>
</comment>